<dbReference type="SUPFAM" id="SSF69279">
    <property type="entry name" value="Phage tail proteins"/>
    <property type="match status" value="1"/>
</dbReference>
<name>A0A367RAI8_NOSPU</name>
<evidence type="ECO:0000313" key="1">
    <source>
        <dbReference type="EMBL" id="RCJ32422.1"/>
    </source>
</evidence>
<sequence length="386" mass="43411">MPDSDIRLKLMIGSTIPTPAPYEVIDALIDLEVTQQDRDRSAFQMTFSLSKELKNFSDYWLLQKDILNPPNRVVIQIIVNVKVGVSRSIQSPILIDGIITDHQIAPSNQPGESRLIVTGEDISLMLDLEDKNETYLNLSDSRIVKQILQKYKVKYGLTLDVQDTTKDFAPKKEEQITTQQSTDLQFIQKLALRNSFIFEIKPDKTPGKNIAYWGEEKKKVTPYQPALSMNMGAFTNVDSSINFNFNALESIKPQASISDEKTGTSISIQVPKLPGQALANKPAKSLRTEVLRSTNKLEKILAQKETELLASRSQENAVTASGEVDTVRYGYVLEVRQLVGVRGVGKTYGGYYYVKQVTHRIKRGEYKQSFTLKREGQGATIQMLKV</sequence>
<evidence type="ECO:0008006" key="3">
    <source>
        <dbReference type="Google" id="ProtNLM"/>
    </source>
</evidence>
<gene>
    <name evidence="1" type="ORF">A6769_28240</name>
</gene>
<dbReference type="AlphaFoldDB" id="A0A367RAI8"/>
<dbReference type="EMBL" id="LXQE01000166">
    <property type="protein sequence ID" value="RCJ32422.1"/>
    <property type="molecule type" value="Genomic_DNA"/>
</dbReference>
<evidence type="ECO:0000313" key="2">
    <source>
        <dbReference type="Proteomes" id="UP000252085"/>
    </source>
</evidence>
<accession>A0A367RAI8</accession>
<proteinExistence type="predicted"/>
<reference evidence="1 2" key="1">
    <citation type="submission" date="2016-04" db="EMBL/GenBank/DDBJ databases">
        <authorList>
            <person name="Evans L.H."/>
            <person name="Alamgir A."/>
            <person name="Owens N."/>
            <person name="Weber N.D."/>
            <person name="Virtaneva K."/>
            <person name="Barbian K."/>
            <person name="Babar A."/>
            <person name="Rosenke K."/>
        </authorList>
    </citation>
    <scope>NUCLEOTIDE SEQUENCE [LARGE SCALE GENOMIC DNA]</scope>
    <source>
        <strain evidence="1">NIES-2108</strain>
    </source>
</reference>
<organism evidence="1 2">
    <name type="scientific">Nostoc punctiforme NIES-2108</name>
    <dbReference type="NCBI Taxonomy" id="1356359"/>
    <lineage>
        <taxon>Bacteria</taxon>
        <taxon>Bacillati</taxon>
        <taxon>Cyanobacteriota</taxon>
        <taxon>Cyanophyceae</taxon>
        <taxon>Nostocales</taxon>
        <taxon>Nostocaceae</taxon>
        <taxon>Nostoc</taxon>
    </lineage>
</organism>
<dbReference type="Proteomes" id="UP000252085">
    <property type="component" value="Unassembled WGS sequence"/>
</dbReference>
<comment type="caution">
    <text evidence="1">The sequence shown here is derived from an EMBL/GenBank/DDBJ whole genome shotgun (WGS) entry which is preliminary data.</text>
</comment>
<protein>
    <recommendedName>
        <fullName evidence="3">Phage late control D family protein</fullName>
    </recommendedName>
</protein>